<keyword evidence="2" id="KW-1185">Reference proteome</keyword>
<dbReference type="PRINTS" id="PR00081">
    <property type="entry name" value="GDHRDH"/>
</dbReference>
<accession>A0A1I4C9Y6</accession>
<dbReference type="InterPro" id="IPR036291">
    <property type="entry name" value="NAD(P)-bd_dom_sf"/>
</dbReference>
<dbReference type="Gene3D" id="3.40.50.720">
    <property type="entry name" value="NAD(P)-binding Rossmann-like Domain"/>
    <property type="match status" value="1"/>
</dbReference>
<proteinExistence type="predicted"/>
<evidence type="ECO:0000313" key="2">
    <source>
        <dbReference type="Proteomes" id="UP000198804"/>
    </source>
</evidence>
<dbReference type="SUPFAM" id="SSF51735">
    <property type="entry name" value="NAD(P)-binding Rossmann-fold domains"/>
    <property type="match status" value="1"/>
</dbReference>
<dbReference type="GO" id="GO:0016616">
    <property type="term" value="F:oxidoreductase activity, acting on the CH-OH group of donors, NAD or NADP as acceptor"/>
    <property type="evidence" value="ECO:0007669"/>
    <property type="project" value="TreeGrafter"/>
</dbReference>
<dbReference type="RefSeq" id="WP_091943555.1">
    <property type="nucleotide sequence ID" value="NZ_FOSV01000004.1"/>
</dbReference>
<dbReference type="PANTHER" id="PTHR45458">
    <property type="entry name" value="SHORT-CHAIN DEHYDROGENASE/REDUCTASE SDR"/>
    <property type="match status" value="1"/>
</dbReference>
<name>A0A1I4C9Y6_9HYPH</name>
<dbReference type="AlphaFoldDB" id="A0A1I4C9Y6"/>
<gene>
    <name evidence="1" type="ORF">SAMN04488125_104120</name>
</gene>
<dbReference type="Proteomes" id="UP000198804">
    <property type="component" value="Unassembled WGS sequence"/>
</dbReference>
<dbReference type="InterPro" id="IPR052184">
    <property type="entry name" value="SDR_enzymes"/>
</dbReference>
<dbReference type="Pfam" id="PF13561">
    <property type="entry name" value="adh_short_C2"/>
    <property type="match status" value="1"/>
</dbReference>
<dbReference type="OrthoDB" id="9785826at2"/>
<dbReference type="EMBL" id="FOSV01000004">
    <property type="protein sequence ID" value="SFK77942.1"/>
    <property type="molecule type" value="Genomic_DNA"/>
</dbReference>
<dbReference type="PANTHER" id="PTHR45458:SF1">
    <property type="entry name" value="SHORT CHAIN DEHYDROGENASE"/>
    <property type="match status" value="1"/>
</dbReference>
<protein>
    <submittedName>
        <fullName evidence="1">NAD(P)-dependent dehydrogenase, short-chain alcohol dehydrogenase family</fullName>
    </submittedName>
</protein>
<dbReference type="InterPro" id="IPR002347">
    <property type="entry name" value="SDR_fam"/>
</dbReference>
<reference evidence="2" key="1">
    <citation type="submission" date="2016-10" db="EMBL/GenBank/DDBJ databases">
        <authorList>
            <person name="Varghese N."/>
            <person name="Submissions S."/>
        </authorList>
    </citation>
    <scope>NUCLEOTIDE SEQUENCE [LARGE SCALE GENOMIC DNA]</scope>
    <source>
        <strain evidence="2">CGMCC 1.6474</strain>
    </source>
</reference>
<dbReference type="STRING" id="414703.SAMN04488125_104120"/>
<sequence length="231" mass="24524">MADQAASERRALIVGASRGLGLGLAETFSAHGWQVVATQRRSTPDLERLTGKGVRVETADIDDDASVAALRQRLAGEKFDLVFVVAGVATEADKPLHAVSRAVSAQVYLTNAVSPILFAEAFADTLAPGGTLAFMSSVLGSVALNEDGGWENYRASKAALNTNARSFAVRHAERDYGILLVHPGWVRTDMGGAEADLDVETSVNGMVAVIEAFAGRRDVAYLDYKGETLAW</sequence>
<evidence type="ECO:0000313" key="1">
    <source>
        <dbReference type="EMBL" id="SFK77942.1"/>
    </source>
</evidence>
<organism evidence="1 2">
    <name type="scientific">Methylorubrum salsuginis</name>
    <dbReference type="NCBI Taxonomy" id="414703"/>
    <lineage>
        <taxon>Bacteria</taxon>
        <taxon>Pseudomonadati</taxon>
        <taxon>Pseudomonadota</taxon>
        <taxon>Alphaproteobacteria</taxon>
        <taxon>Hyphomicrobiales</taxon>
        <taxon>Methylobacteriaceae</taxon>
        <taxon>Methylorubrum</taxon>
    </lineage>
</organism>
<dbReference type="NCBIfam" id="NF006035">
    <property type="entry name" value="PRK08177.1"/>
    <property type="match status" value="1"/>
</dbReference>